<protein>
    <submittedName>
        <fullName evidence="2">PucR family transcriptional regulator</fullName>
    </submittedName>
</protein>
<dbReference type="Gene3D" id="1.10.10.2840">
    <property type="entry name" value="PucR C-terminal helix-turn-helix domain"/>
    <property type="match status" value="1"/>
</dbReference>
<accession>A0ABW1FZI1</accession>
<dbReference type="RefSeq" id="WP_380581508.1">
    <property type="nucleotide sequence ID" value="NZ_JBHSQJ010000031.1"/>
</dbReference>
<dbReference type="InterPro" id="IPR042070">
    <property type="entry name" value="PucR_C-HTH_sf"/>
</dbReference>
<proteinExistence type="predicted"/>
<dbReference type="Pfam" id="PF13556">
    <property type="entry name" value="HTH_30"/>
    <property type="match status" value="1"/>
</dbReference>
<evidence type="ECO:0000313" key="3">
    <source>
        <dbReference type="Proteomes" id="UP001596174"/>
    </source>
</evidence>
<dbReference type="PANTHER" id="PTHR33744:SF17">
    <property type="entry name" value="CONSERVED PROTEIN"/>
    <property type="match status" value="1"/>
</dbReference>
<dbReference type="InterPro" id="IPR025736">
    <property type="entry name" value="PucR_C-HTH_dom"/>
</dbReference>
<gene>
    <name evidence="2" type="ORF">ACFP3V_08555</name>
</gene>
<evidence type="ECO:0000313" key="2">
    <source>
        <dbReference type="EMBL" id="MFC5907268.1"/>
    </source>
</evidence>
<name>A0ABW1FZI1_9ACTN</name>
<evidence type="ECO:0000259" key="1">
    <source>
        <dbReference type="Pfam" id="PF13556"/>
    </source>
</evidence>
<reference evidence="3" key="1">
    <citation type="journal article" date="2019" name="Int. J. Syst. Evol. Microbiol.">
        <title>The Global Catalogue of Microorganisms (GCM) 10K type strain sequencing project: providing services to taxonomists for standard genome sequencing and annotation.</title>
        <authorList>
            <consortium name="The Broad Institute Genomics Platform"/>
            <consortium name="The Broad Institute Genome Sequencing Center for Infectious Disease"/>
            <person name="Wu L."/>
            <person name="Ma J."/>
        </authorList>
    </citation>
    <scope>NUCLEOTIDE SEQUENCE [LARGE SCALE GENOMIC DNA]</scope>
    <source>
        <strain evidence="3">JCM 4816</strain>
    </source>
</reference>
<dbReference type="Proteomes" id="UP001596174">
    <property type="component" value="Unassembled WGS sequence"/>
</dbReference>
<keyword evidence="3" id="KW-1185">Reference proteome</keyword>
<dbReference type="EMBL" id="JBHSQJ010000031">
    <property type="protein sequence ID" value="MFC5907268.1"/>
    <property type="molecule type" value="Genomic_DNA"/>
</dbReference>
<comment type="caution">
    <text evidence="2">The sequence shown here is derived from an EMBL/GenBank/DDBJ whole genome shotgun (WGS) entry which is preliminary data.</text>
</comment>
<dbReference type="InterPro" id="IPR051448">
    <property type="entry name" value="CdaR-like_regulators"/>
</dbReference>
<dbReference type="PANTHER" id="PTHR33744">
    <property type="entry name" value="CARBOHYDRATE DIACID REGULATOR"/>
    <property type="match status" value="1"/>
</dbReference>
<sequence>MDPVRPDNHPDAATAPDEGPVLGLSLRQLLMSLGEPVLELQGAPRGLDVEVSDVALLDPSDPPSARPGELVLAIGVRGRAAALPVLRAAARGGAAAVALRIDSPAQAEALREAAEDAGVALLAVGADVRWERVDALVRAAFARGVEEVEPGGEEGDLFALAQTTAVLTGGIVSIEDTANRILAYSRSSDSDEIDDLRRLTILGWQGPEPYLSKLREWGVFQQLRAGERVVAIDAHPELGLRRRLVVAIRSGERQLGTIWVQEGAAPLAERADQALLGAARVAALHLVRRRRELSSELRLTQNLLSGLLQGTTSPQTLAAHVGLDAKRPAAVLGFALPGAASELSRDETVSLVSVHAAARHRSALVAPADDRVYVLLPELPRGIAPATLRGWAQDVADAATRHLHLPLRGAVGALEPGLSGAASSRAEADRILDAMASGQVPVQVAALPDVQAEVALAELLALLEAHPTVRDPRLDALRDHDARGGGQLAASVLAWLDAFGDVREAAQALHVHPNTLRYRLRRAEHLTGLDFTSPEQRVLAMLQLRLRPR</sequence>
<feature type="domain" description="PucR C-terminal helix-turn-helix" evidence="1">
    <location>
        <begin position="489"/>
        <end position="545"/>
    </location>
</feature>
<organism evidence="2 3">
    <name type="scientific">Streptacidiphilus monticola</name>
    <dbReference type="NCBI Taxonomy" id="2161674"/>
    <lineage>
        <taxon>Bacteria</taxon>
        <taxon>Bacillati</taxon>
        <taxon>Actinomycetota</taxon>
        <taxon>Actinomycetes</taxon>
        <taxon>Kitasatosporales</taxon>
        <taxon>Streptomycetaceae</taxon>
        <taxon>Streptacidiphilus</taxon>
    </lineage>
</organism>